<reference evidence="2" key="1">
    <citation type="journal article" date="2022" name="Mol. Ecol. Resour.">
        <title>The genomes of chicory, endive, great burdock and yacon provide insights into Asteraceae palaeo-polyploidization history and plant inulin production.</title>
        <authorList>
            <person name="Fan W."/>
            <person name="Wang S."/>
            <person name="Wang H."/>
            <person name="Wang A."/>
            <person name="Jiang F."/>
            <person name="Liu H."/>
            <person name="Zhao H."/>
            <person name="Xu D."/>
            <person name="Zhang Y."/>
        </authorList>
    </citation>
    <scope>NUCLEOTIDE SEQUENCE [LARGE SCALE GENOMIC DNA]</scope>
    <source>
        <strain evidence="2">cv. Niubang</strain>
    </source>
</reference>
<dbReference type="Proteomes" id="UP001055879">
    <property type="component" value="Linkage Group LG17"/>
</dbReference>
<sequence length="272" mass="31563">MKRPREGDESGATAFEMSGLFTELPCSSNLLNSLKYGNFSYDWSRRHYGSYIKLWFWIIHLGMISRYGFISGIMVLCWGLEVEWIRWIWLYIVKFNGLFAATYFIIWNQIAKACGLFFAKAVCKGQDFKNSAARFFLNPDAKINGQFATVGWIVHGQKFIKVPGCLVKGLFFEDLIYLGCERRSRREIAVLKLRNGLEKSPWKSDPCCDSSPFVRKFVGLHKASCNLSNFYFWKLMDLGEDWVEIDFKNGWLPMLRMMVVSRKLLEFGSCSI</sequence>
<keyword evidence="2" id="KW-1185">Reference proteome</keyword>
<evidence type="ECO:0000313" key="1">
    <source>
        <dbReference type="EMBL" id="KAI3667264.1"/>
    </source>
</evidence>
<gene>
    <name evidence="1" type="ORF">L6452_42314</name>
</gene>
<organism evidence="1 2">
    <name type="scientific">Arctium lappa</name>
    <name type="common">Greater burdock</name>
    <name type="synonym">Lappa major</name>
    <dbReference type="NCBI Taxonomy" id="4217"/>
    <lineage>
        <taxon>Eukaryota</taxon>
        <taxon>Viridiplantae</taxon>
        <taxon>Streptophyta</taxon>
        <taxon>Embryophyta</taxon>
        <taxon>Tracheophyta</taxon>
        <taxon>Spermatophyta</taxon>
        <taxon>Magnoliopsida</taxon>
        <taxon>eudicotyledons</taxon>
        <taxon>Gunneridae</taxon>
        <taxon>Pentapetalae</taxon>
        <taxon>asterids</taxon>
        <taxon>campanulids</taxon>
        <taxon>Asterales</taxon>
        <taxon>Asteraceae</taxon>
        <taxon>Carduoideae</taxon>
        <taxon>Cardueae</taxon>
        <taxon>Arctiinae</taxon>
        <taxon>Arctium</taxon>
    </lineage>
</organism>
<proteinExistence type="predicted"/>
<reference evidence="1 2" key="2">
    <citation type="journal article" date="2022" name="Mol. Ecol. Resour.">
        <title>The genomes of chicory, endive, great burdock and yacon provide insights into Asteraceae paleo-polyploidization history and plant inulin production.</title>
        <authorList>
            <person name="Fan W."/>
            <person name="Wang S."/>
            <person name="Wang H."/>
            <person name="Wang A."/>
            <person name="Jiang F."/>
            <person name="Liu H."/>
            <person name="Zhao H."/>
            <person name="Xu D."/>
            <person name="Zhang Y."/>
        </authorList>
    </citation>
    <scope>NUCLEOTIDE SEQUENCE [LARGE SCALE GENOMIC DNA]</scope>
    <source>
        <strain evidence="2">cv. Niubang</strain>
    </source>
</reference>
<protein>
    <submittedName>
        <fullName evidence="1">Uncharacterized protein</fullName>
    </submittedName>
</protein>
<evidence type="ECO:0000313" key="2">
    <source>
        <dbReference type="Proteomes" id="UP001055879"/>
    </source>
</evidence>
<name>A0ACB8XHW9_ARCLA</name>
<comment type="caution">
    <text evidence="1">The sequence shown here is derived from an EMBL/GenBank/DDBJ whole genome shotgun (WGS) entry which is preliminary data.</text>
</comment>
<dbReference type="EMBL" id="CM042063">
    <property type="protein sequence ID" value="KAI3667264.1"/>
    <property type="molecule type" value="Genomic_DNA"/>
</dbReference>
<accession>A0ACB8XHW9</accession>